<sequence length="264" mass="27438">MSGRHRIIAGMTDSTAGPRKSAAMALADELREEVLSRSAVGELLGSESDLVRRHGVSPPTLRQAMRVLQAEGLVSVRRGVNGGFFAAAPSAAAVARAASTLLRHQGATLDDIRAVVRFVAPEVAALAAANPDAGQRSRLFAFVEDAWAGRPDLTDGEVLGVAVEFGRALGRLSGNPALALVADVLSTLVAGGAGSFDPSRPPLGPDRALAIREAHLAIATAVLERDSERAARTMLQLCELSHDWGPAETDDTPATRSSGRTGTP</sequence>
<dbReference type="Pfam" id="PF00392">
    <property type="entry name" value="GntR"/>
    <property type="match status" value="1"/>
</dbReference>
<dbReference type="CDD" id="cd07377">
    <property type="entry name" value="WHTH_GntR"/>
    <property type="match status" value="1"/>
</dbReference>
<keyword evidence="7" id="KW-1185">Reference proteome</keyword>
<dbReference type="GO" id="GO:0003700">
    <property type="term" value="F:DNA-binding transcription factor activity"/>
    <property type="evidence" value="ECO:0007669"/>
    <property type="project" value="InterPro"/>
</dbReference>
<dbReference type="InterPro" id="IPR011711">
    <property type="entry name" value="GntR_C"/>
</dbReference>
<dbReference type="SMART" id="SM00345">
    <property type="entry name" value="HTH_GNTR"/>
    <property type="match status" value="1"/>
</dbReference>
<organism evidence="6 7">
    <name type="scientific">Cryptosporangium aurantiacum</name>
    <dbReference type="NCBI Taxonomy" id="134849"/>
    <lineage>
        <taxon>Bacteria</taxon>
        <taxon>Bacillati</taxon>
        <taxon>Actinomycetota</taxon>
        <taxon>Actinomycetes</taxon>
        <taxon>Cryptosporangiales</taxon>
        <taxon>Cryptosporangiaceae</taxon>
        <taxon>Cryptosporangium</taxon>
    </lineage>
</organism>
<dbReference type="EMBL" id="FRCS01000003">
    <property type="protein sequence ID" value="SHN16493.1"/>
    <property type="molecule type" value="Genomic_DNA"/>
</dbReference>
<dbReference type="Gene3D" id="1.10.10.10">
    <property type="entry name" value="Winged helix-like DNA-binding domain superfamily/Winged helix DNA-binding domain"/>
    <property type="match status" value="1"/>
</dbReference>
<proteinExistence type="predicted"/>
<dbReference type="PANTHER" id="PTHR43537">
    <property type="entry name" value="TRANSCRIPTIONAL REGULATOR, GNTR FAMILY"/>
    <property type="match status" value="1"/>
</dbReference>
<dbReference type="SMART" id="SM00895">
    <property type="entry name" value="FCD"/>
    <property type="match status" value="1"/>
</dbReference>
<keyword evidence="2 6" id="KW-0238">DNA-binding</keyword>
<dbReference type="InterPro" id="IPR008920">
    <property type="entry name" value="TF_FadR/GntR_C"/>
</dbReference>
<accession>A0A1M7PHH2</accession>
<evidence type="ECO:0000256" key="1">
    <source>
        <dbReference type="ARBA" id="ARBA00023015"/>
    </source>
</evidence>
<dbReference type="STRING" id="134849.SAMN05443668_103362"/>
<feature type="region of interest" description="Disordered" evidence="4">
    <location>
        <begin position="242"/>
        <end position="264"/>
    </location>
</feature>
<dbReference type="Gene3D" id="1.20.120.530">
    <property type="entry name" value="GntR ligand-binding domain-like"/>
    <property type="match status" value="1"/>
</dbReference>
<dbReference type="Proteomes" id="UP000184440">
    <property type="component" value="Unassembled WGS sequence"/>
</dbReference>
<dbReference type="GO" id="GO:0003677">
    <property type="term" value="F:DNA binding"/>
    <property type="evidence" value="ECO:0007669"/>
    <property type="project" value="UniProtKB-KW"/>
</dbReference>
<evidence type="ECO:0000256" key="4">
    <source>
        <dbReference type="SAM" id="MobiDB-lite"/>
    </source>
</evidence>
<dbReference type="SUPFAM" id="SSF48008">
    <property type="entry name" value="GntR ligand-binding domain-like"/>
    <property type="match status" value="1"/>
</dbReference>
<evidence type="ECO:0000259" key="5">
    <source>
        <dbReference type="PROSITE" id="PS50949"/>
    </source>
</evidence>
<gene>
    <name evidence="6" type="ORF">SAMN05443668_103362</name>
</gene>
<protein>
    <submittedName>
        <fullName evidence="6">DNA-binding transcriptional regulator, FadR family</fullName>
    </submittedName>
</protein>
<evidence type="ECO:0000313" key="6">
    <source>
        <dbReference type="EMBL" id="SHN16493.1"/>
    </source>
</evidence>
<dbReference type="PANTHER" id="PTHR43537:SF5">
    <property type="entry name" value="UXU OPERON TRANSCRIPTIONAL REGULATOR"/>
    <property type="match status" value="1"/>
</dbReference>
<reference evidence="6 7" key="1">
    <citation type="submission" date="2016-11" db="EMBL/GenBank/DDBJ databases">
        <authorList>
            <person name="Jaros S."/>
            <person name="Januszkiewicz K."/>
            <person name="Wedrychowicz H."/>
        </authorList>
    </citation>
    <scope>NUCLEOTIDE SEQUENCE [LARGE SCALE GENOMIC DNA]</scope>
    <source>
        <strain evidence="6 7">DSM 46144</strain>
    </source>
</reference>
<evidence type="ECO:0000313" key="7">
    <source>
        <dbReference type="Proteomes" id="UP000184440"/>
    </source>
</evidence>
<dbReference type="InterPro" id="IPR000524">
    <property type="entry name" value="Tscrpt_reg_HTH_GntR"/>
</dbReference>
<dbReference type="PROSITE" id="PS50949">
    <property type="entry name" value="HTH_GNTR"/>
    <property type="match status" value="1"/>
</dbReference>
<dbReference type="InterPro" id="IPR036388">
    <property type="entry name" value="WH-like_DNA-bd_sf"/>
</dbReference>
<keyword evidence="3" id="KW-0804">Transcription</keyword>
<feature type="compositionally biased region" description="Polar residues" evidence="4">
    <location>
        <begin position="252"/>
        <end position="264"/>
    </location>
</feature>
<dbReference type="InterPro" id="IPR036390">
    <property type="entry name" value="WH_DNA-bd_sf"/>
</dbReference>
<dbReference type="SUPFAM" id="SSF46785">
    <property type="entry name" value="Winged helix' DNA-binding domain"/>
    <property type="match status" value="1"/>
</dbReference>
<name>A0A1M7PHH2_9ACTN</name>
<keyword evidence="1" id="KW-0805">Transcription regulation</keyword>
<dbReference type="AlphaFoldDB" id="A0A1M7PHH2"/>
<evidence type="ECO:0000256" key="3">
    <source>
        <dbReference type="ARBA" id="ARBA00023163"/>
    </source>
</evidence>
<dbReference type="Pfam" id="PF07729">
    <property type="entry name" value="FCD"/>
    <property type="match status" value="1"/>
</dbReference>
<evidence type="ECO:0000256" key="2">
    <source>
        <dbReference type="ARBA" id="ARBA00023125"/>
    </source>
</evidence>
<feature type="domain" description="HTH gntR-type" evidence="5">
    <location>
        <begin position="20"/>
        <end position="89"/>
    </location>
</feature>